<feature type="binding site" evidence="5">
    <location>
        <position position="211"/>
    </location>
    <ligand>
        <name>chlorophyll a</name>
        <dbReference type="ChEBI" id="CHEBI:58416"/>
        <label>1</label>
    </ligand>
</feature>
<feature type="binding site" evidence="5">
    <location>
        <position position="182"/>
    </location>
    <ligand>
        <name>chlorophyll a</name>
        <dbReference type="ChEBI" id="CHEBI:58416"/>
        <label>1</label>
    </ligand>
</feature>
<reference evidence="6" key="1">
    <citation type="submission" date="2021-01" db="EMBL/GenBank/DDBJ databases">
        <authorList>
            <person name="Corre E."/>
            <person name="Pelletier E."/>
            <person name="Niang G."/>
            <person name="Scheremetjew M."/>
            <person name="Finn R."/>
            <person name="Kale V."/>
            <person name="Holt S."/>
            <person name="Cochrane G."/>
            <person name="Meng A."/>
            <person name="Brown T."/>
            <person name="Cohen L."/>
        </authorList>
    </citation>
    <scope>NUCLEOTIDE SEQUENCE</scope>
    <source>
        <strain evidence="6">RCC1383</strain>
    </source>
</reference>
<protein>
    <recommendedName>
        <fullName evidence="7">Chlorophyll a-b binding protein, chloroplastic</fullName>
    </recommendedName>
</protein>
<feature type="binding site" evidence="5">
    <location>
        <position position="179"/>
    </location>
    <ligand>
        <name>chlorophyll a</name>
        <dbReference type="ChEBI" id="CHEBI:58416"/>
        <label>1</label>
    </ligand>
</feature>
<evidence type="ECO:0000313" key="6">
    <source>
        <dbReference type="EMBL" id="CAD8987750.1"/>
    </source>
</evidence>
<comment type="subcellular location">
    <subcellularLocation>
        <location evidence="1">Plastid</location>
        <location evidence="1">Chloroplast</location>
    </subcellularLocation>
</comment>
<dbReference type="GO" id="GO:0016020">
    <property type="term" value="C:membrane"/>
    <property type="evidence" value="ECO:0007669"/>
    <property type="project" value="InterPro"/>
</dbReference>
<keyword evidence="5" id="KW-0157">Chromophore</keyword>
<dbReference type="InterPro" id="IPR022796">
    <property type="entry name" value="Chloroa_b-bind"/>
</dbReference>
<keyword evidence="4" id="KW-0934">Plastid</keyword>
<keyword evidence="2" id="KW-0150">Chloroplast</keyword>
<keyword evidence="3" id="KW-0602">Photosynthesis</keyword>
<feature type="binding site" description="axial binding residue" evidence="5">
    <location>
        <position position="80"/>
    </location>
    <ligand>
        <name>chlorophyll b</name>
        <dbReference type="ChEBI" id="CHEBI:61721"/>
        <label>1</label>
    </ligand>
    <ligandPart>
        <name>Mg</name>
        <dbReference type="ChEBI" id="CHEBI:25107"/>
    </ligandPart>
</feature>
<feature type="binding site" evidence="5">
    <location>
        <position position="196"/>
    </location>
    <ligand>
        <name>chlorophyll a</name>
        <dbReference type="ChEBI" id="CHEBI:58416"/>
        <label>1</label>
    </ligand>
</feature>
<keyword evidence="5" id="KW-0148">Chlorophyll</keyword>
<feature type="binding site" evidence="5">
    <location>
        <position position="178"/>
    </location>
    <ligand>
        <name>chlorophyll a</name>
        <dbReference type="ChEBI" id="CHEBI:58416"/>
        <label>1</label>
    </ligand>
</feature>
<dbReference type="Gene3D" id="1.10.3460.10">
    <property type="entry name" value="Chlorophyll a/b binding protein domain"/>
    <property type="match status" value="1"/>
</dbReference>
<dbReference type="GO" id="GO:0009507">
    <property type="term" value="C:chloroplast"/>
    <property type="evidence" value="ECO:0007669"/>
    <property type="project" value="UniProtKB-SubCell"/>
</dbReference>
<feature type="binding site" evidence="5">
    <location>
        <position position="184"/>
    </location>
    <ligand>
        <name>chlorophyll a</name>
        <dbReference type="ChEBI" id="CHEBI:58416"/>
        <label>1</label>
    </ligand>
</feature>
<proteinExistence type="predicted"/>
<feature type="binding site" evidence="5">
    <location>
        <position position="75"/>
    </location>
    <ligand>
        <name>chlorophyll a</name>
        <dbReference type="ChEBI" id="CHEBI:58416"/>
        <label>1</label>
    </ligand>
</feature>
<dbReference type="GO" id="GO:0016168">
    <property type="term" value="F:chlorophyll binding"/>
    <property type="evidence" value="ECO:0007669"/>
    <property type="project" value="UniProtKB-KW"/>
</dbReference>
<evidence type="ECO:0000256" key="2">
    <source>
        <dbReference type="ARBA" id="ARBA00022528"/>
    </source>
</evidence>
<dbReference type="InterPro" id="IPR001344">
    <property type="entry name" value="Chloro_AB-bd_pln"/>
</dbReference>
<name>A0A7S1HPX3_9EUKA</name>
<dbReference type="GO" id="GO:0009765">
    <property type="term" value="P:photosynthesis, light harvesting"/>
    <property type="evidence" value="ECO:0007669"/>
    <property type="project" value="InterPro"/>
</dbReference>
<dbReference type="SUPFAM" id="SSF103511">
    <property type="entry name" value="Chlorophyll a-b binding protein"/>
    <property type="match status" value="1"/>
</dbReference>
<evidence type="ECO:0000256" key="5">
    <source>
        <dbReference type="PIRSR" id="PIRSR601344-1"/>
    </source>
</evidence>
<accession>A0A7S1HPX3</accession>
<evidence type="ECO:0008006" key="7">
    <source>
        <dbReference type="Google" id="ProtNLM"/>
    </source>
</evidence>
<dbReference type="EMBL" id="HBFZ01000812">
    <property type="protein sequence ID" value="CAD8987750.1"/>
    <property type="molecule type" value="Transcribed_RNA"/>
</dbReference>
<evidence type="ECO:0000256" key="1">
    <source>
        <dbReference type="ARBA" id="ARBA00004229"/>
    </source>
</evidence>
<dbReference type="Pfam" id="PF00504">
    <property type="entry name" value="Chloroa_b-bind"/>
    <property type="match status" value="1"/>
</dbReference>
<organism evidence="6">
    <name type="scientific">Phaeocystis cordata</name>
    <dbReference type="NCBI Taxonomy" id="118079"/>
    <lineage>
        <taxon>Eukaryota</taxon>
        <taxon>Haptista</taxon>
        <taxon>Haptophyta</taxon>
        <taxon>Prymnesiophyceae</taxon>
        <taxon>Phaeocystales</taxon>
        <taxon>Phaeocystaceae</taxon>
        <taxon>Phaeocystis</taxon>
    </lineage>
</organism>
<dbReference type="AlphaFoldDB" id="A0A7S1HPX3"/>
<evidence type="ECO:0000256" key="4">
    <source>
        <dbReference type="ARBA" id="ARBA00022640"/>
    </source>
</evidence>
<feature type="binding site" evidence="5">
    <location>
        <position position="78"/>
    </location>
    <ligand>
        <name>chlorophyll a</name>
        <dbReference type="ChEBI" id="CHEBI:58416"/>
        <label>1</label>
    </ligand>
</feature>
<evidence type="ECO:0000256" key="3">
    <source>
        <dbReference type="ARBA" id="ARBA00022531"/>
    </source>
</evidence>
<gene>
    <name evidence="6" type="ORF">PCOR1465_LOCUS534</name>
</gene>
<dbReference type="PANTHER" id="PTHR21649">
    <property type="entry name" value="CHLOROPHYLL A/B BINDING PROTEIN"/>
    <property type="match status" value="1"/>
</dbReference>
<sequence>MQSLSMNKTIGSSRFAKASSRSASATHVARARKALWYPGDDAPEYLDGSIPGDYGFDPFSLGKDKKNLERFRESEVIHGRWAMLGSLGCLAVEASGNGSWLEAPKWAIEGADPSYLGQSFPTGLPLILGIQFVAMAGSEAFRQRETDPMKRIYPGGSFDPLGYGKNADAAKLEELKTKEIKNGRLAMFSMAGYYAQGLAVGKGPIACLQEHAADPFHVNIATNGVSVPIY</sequence>